<dbReference type="Pfam" id="PF00069">
    <property type="entry name" value="Pkinase"/>
    <property type="match status" value="1"/>
</dbReference>
<dbReference type="RefSeq" id="XP_021882632.1">
    <property type="nucleotide sequence ID" value="XM_022027696.1"/>
</dbReference>
<keyword evidence="3" id="KW-1185">Reference proteome</keyword>
<evidence type="ECO:0000259" key="1">
    <source>
        <dbReference type="PROSITE" id="PS50011"/>
    </source>
</evidence>
<evidence type="ECO:0000313" key="2">
    <source>
        <dbReference type="EMBL" id="ORZ20092.1"/>
    </source>
</evidence>
<dbReference type="AlphaFoldDB" id="A0A1Y2GRI6"/>
<dbReference type="OrthoDB" id="40902at2759"/>
<dbReference type="GO" id="GO:0005524">
    <property type="term" value="F:ATP binding"/>
    <property type="evidence" value="ECO:0007669"/>
    <property type="project" value="InterPro"/>
</dbReference>
<dbReference type="SUPFAM" id="SSF56112">
    <property type="entry name" value="Protein kinase-like (PK-like)"/>
    <property type="match status" value="1"/>
</dbReference>
<feature type="domain" description="Protein kinase" evidence="1">
    <location>
        <begin position="1"/>
        <end position="157"/>
    </location>
</feature>
<comment type="caution">
    <text evidence="2">The sequence shown here is derived from an EMBL/GenBank/DDBJ whole genome shotgun (WGS) entry which is preliminary data.</text>
</comment>
<dbReference type="SMART" id="SM00220">
    <property type="entry name" value="S_TKc"/>
    <property type="match status" value="1"/>
</dbReference>
<dbReference type="PANTHER" id="PTHR24347">
    <property type="entry name" value="SERINE/THREONINE-PROTEIN KINASE"/>
    <property type="match status" value="1"/>
</dbReference>
<dbReference type="GeneID" id="33569539"/>
<dbReference type="GO" id="GO:0004672">
    <property type="term" value="F:protein kinase activity"/>
    <property type="evidence" value="ECO:0007669"/>
    <property type="project" value="InterPro"/>
</dbReference>
<dbReference type="PROSITE" id="PS50011">
    <property type="entry name" value="PROTEIN_KINASE_DOM"/>
    <property type="match status" value="1"/>
</dbReference>
<dbReference type="InterPro" id="IPR000719">
    <property type="entry name" value="Prot_kinase_dom"/>
</dbReference>
<organism evidence="2 3">
    <name type="scientific">Lobosporangium transversale</name>
    <dbReference type="NCBI Taxonomy" id="64571"/>
    <lineage>
        <taxon>Eukaryota</taxon>
        <taxon>Fungi</taxon>
        <taxon>Fungi incertae sedis</taxon>
        <taxon>Mucoromycota</taxon>
        <taxon>Mortierellomycotina</taxon>
        <taxon>Mortierellomycetes</taxon>
        <taxon>Mortierellales</taxon>
        <taxon>Mortierellaceae</taxon>
        <taxon>Lobosporangium</taxon>
    </lineage>
</organism>
<dbReference type="Gene3D" id="1.10.510.10">
    <property type="entry name" value="Transferase(Phosphotransferase) domain 1"/>
    <property type="match status" value="1"/>
</dbReference>
<dbReference type="EMBL" id="MCFF01000013">
    <property type="protein sequence ID" value="ORZ20092.1"/>
    <property type="molecule type" value="Genomic_DNA"/>
</dbReference>
<protein>
    <submittedName>
        <fullName evidence="2">Kinase-like domain-containing protein</fullName>
    </submittedName>
</protein>
<dbReference type="InParanoid" id="A0A1Y2GRI6"/>
<accession>A0A1Y2GRI6</accession>
<evidence type="ECO:0000313" key="3">
    <source>
        <dbReference type="Proteomes" id="UP000193648"/>
    </source>
</evidence>
<dbReference type="Gene3D" id="3.30.200.20">
    <property type="entry name" value="Phosphorylase Kinase, domain 1"/>
    <property type="match status" value="1"/>
</dbReference>
<sequence>MDRIRYGTPEHSGGTDIEKEVVILQSANHPNITPVVDVRKTTRYIYIFMQIFFKRYKAPEVFDAKYTKGLGYGHSADCWSLGITLYVIISGTHPFTANYALDDEKTMCYKMKHSNLLFPARHWKDIGPEAKTLITHLLDVDPQKRWSVDDALQSEWIQNDLAWLQQEYRGNVLPHWHKSLQHLSIVQQDEASSRTKKRLRTEQTLAVSS</sequence>
<dbReference type="STRING" id="64571.A0A1Y2GRI6"/>
<proteinExistence type="predicted"/>
<reference evidence="2 3" key="1">
    <citation type="submission" date="2016-07" db="EMBL/GenBank/DDBJ databases">
        <title>Pervasive Adenine N6-methylation of Active Genes in Fungi.</title>
        <authorList>
            <consortium name="DOE Joint Genome Institute"/>
            <person name="Mondo S.J."/>
            <person name="Dannebaum R.O."/>
            <person name="Kuo R.C."/>
            <person name="Labutti K."/>
            <person name="Haridas S."/>
            <person name="Kuo A."/>
            <person name="Salamov A."/>
            <person name="Ahrendt S.R."/>
            <person name="Lipzen A."/>
            <person name="Sullivan W."/>
            <person name="Andreopoulos W.B."/>
            <person name="Clum A."/>
            <person name="Lindquist E."/>
            <person name="Daum C."/>
            <person name="Ramamoorthy G.K."/>
            <person name="Gryganskyi A."/>
            <person name="Culley D."/>
            <person name="Magnuson J.K."/>
            <person name="James T.Y."/>
            <person name="O'Malley M.A."/>
            <person name="Stajich J.E."/>
            <person name="Spatafora J.W."/>
            <person name="Visel A."/>
            <person name="Grigoriev I.V."/>
        </authorList>
    </citation>
    <scope>NUCLEOTIDE SEQUENCE [LARGE SCALE GENOMIC DNA]</scope>
    <source>
        <strain evidence="2 3">NRRL 3116</strain>
    </source>
</reference>
<dbReference type="Proteomes" id="UP000193648">
    <property type="component" value="Unassembled WGS sequence"/>
</dbReference>
<dbReference type="InterPro" id="IPR011009">
    <property type="entry name" value="Kinase-like_dom_sf"/>
</dbReference>
<keyword evidence="2" id="KW-0808">Transferase</keyword>
<gene>
    <name evidence="2" type="ORF">BCR41DRAFT_385652</name>
</gene>
<name>A0A1Y2GRI6_9FUNG</name>
<keyword evidence="2" id="KW-0418">Kinase</keyword>